<dbReference type="Proteomes" id="UP000887540">
    <property type="component" value="Unplaced"/>
</dbReference>
<dbReference type="AlphaFoldDB" id="A0A914BXF5"/>
<keyword evidence="1" id="KW-1185">Reference proteome</keyword>
<evidence type="ECO:0000313" key="1">
    <source>
        <dbReference type="Proteomes" id="UP000887540"/>
    </source>
</evidence>
<organism evidence="1 2">
    <name type="scientific">Acrobeloides nanus</name>
    <dbReference type="NCBI Taxonomy" id="290746"/>
    <lineage>
        <taxon>Eukaryota</taxon>
        <taxon>Metazoa</taxon>
        <taxon>Ecdysozoa</taxon>
        <taxon>Nematoda</taxon>
        <taxon>Chromadorea</taxon>
        <taxon>Rhabditida</taxon>
        <taxon>Tylenchina</taxon>
        <taxon>Cephalobomorpha</taxon>
        <taxon>Cephaloboidea</taxon>
        <taxon>Cephalobidae</taxon>
        <taxon>Acrobeloides</taxon>
    </lineage>
</organism>
<sequence>MEKWLITILKRKSFRRLLFLLILISKKTQIFCLLRRNVKTSWSEFFEVSLLVEVSRMNLLLLFLLRIIVLA</sequence>
<proteinExistence type="predicted"/>
<dbReference type="WBParaSite" id="ACRNAN_Path_1222.g4746.t1">
    <property type="protein sequence ID" value="ACRNAN_Path_1222.g4746.t1"/>
    <property type="gene ID" value="ACRNAN_Path_1222.g4746"/>
</dbReference>
<accession>A0A914BXF5</accession>
<protein>
    <submittedName>
        <fullName evidence="2">Uncharacterized protein</fullName>
    </submittedName>
</protein>
<evidence type="ECO:0000313" key="2">
    <source>
        <dbReference type="WBParaSite" id="ACRNAN_Path_1222.g4746.t1"/>
    </source>
</evidence>
<reference evidence="2" key="1">
    <citation type="submission" date="2022-11" db="UniProtKB">
        <authorList>
            <consortium name="WormBaseParasite"/>
        </authorList>
    </citation>
    <scope>IDENTIFICATION</scope>
</reference>
<name>A0A914BXF5_9BILA</name>